<dbReference type="HOGENOM" id="CLU_3024234_0_0_4"/>
<evidence type="ECO:0000313" key="2">
    <source>
        <dbReference type="Proteomes" id="UP000030302"/>
    </source>
</evidence>
<keyword evidence="2" id="KW-1185">Reference proteome</keyword>
<sequence>MSDDELVVILHYIAWLTGLIAENPGSILIANAKTPVQIFIWTGVGKIKITGEIYF</sequence>
<accession>A0A0A1FEX1</accession>
<proteinExistence type="predicted"/>
<name>A0A0A1FEX1_9BURK</name>
<reference evidence="2" key="1">
    <citation type="journal article" date="2014" name="Soil Biol. Biochem.">
        <title>Structure and function of bacterial communities in ageing soils: Insights from the Mendocino ecological staircase.</title>
        <authorList>
            <person name="Uroz S."/>
            <person name="Tech J.J."/>
            <person name="Sawaya N.A."/>
            <person name="Frey-Klett P."/>
            <person name="Leveau J.H.J."/>
        </authorList>
    </citation>
    <scope>NUCLEOTIDE SEQUENCE [LARGE SCALE GENOMIC DNA]</scope>
    <source>
        <strain evidence="2">Cal35</strain>
    </source>
</reference>
<organism evidence="1 2">
    <name type="scientific">Collimonas arenae</name>
    <dbReference type="NCBI Taxonomy" id="279058"/>
    <lineage>
        <taxon>Bacteria</taxon>
        <taxon>Pseudomonadati</taxon>
        <taxon>Pseudomonadota</taxon>
        <taxon>Betaproteobacteria</taxon>
        <taxon>Burkholderiales</taxon>
        <taxon>Oxalobacteraceae</taxon>
        <taxon>Collimonas</taxon>
    </lineage>
</organism>
<evidence type="ECO:0000313" key="1">
    <source>
        <dbReference type="EMBL" id="AIY43071.1"/>
    </source>
</evidence>
<protein>
    <submittedName>
        <fullName evidence="1">Uncharacterized protein</fullName>
    </submittedName>
</protein>
<dbReference type="Proteomes" id="UP000030302">
    <property type="component" value="Chromosome"/>
</dbReference>
<dbReference type="RefSeq" id="WP_156117589.1">
    <property type="nucleotide sequence ID" value="NZ_CP009962.1"/>
</dbReference>
<dbReference type="EMBL" id="CP009962">
    <property type="protein sequence ID" value="AIY43071.1"/>
    <property type="molecule type" value="Genomic_DNA"/>
</dbReference>
<gene>
    <name evidence="1" type="ORF">LT85_3913</name>
</gene>
<dbReference type="KEGG" id="care:LT85_3913"/>
<dbReference type="AlphaFoldDB" id="A0A0A1FEX1"/>